<dbReference type="InterPro" id="IPR041249">
    <property type="entry name" value="HEPN_DZIP3"/>
</dbReference>
<gene>
    <name evidence="2" type="ORF">MGAL_10B018322</name>
</gene>
<organism evidence="2 3">
    <name type="scientific">Mytilus galloprovincialis</name>
    <name type="common">Mediterranean mussel</name>
    <dbReference type="NCBI Taxonomy" id="29158"/>
    <lineage>
        <taxon>Eukaryota</taxon>
        <taxon>Metazoa</taxon>
        <taxon>Spiralia</taxon>
        <taxon>Lophotrochozoa</taxon>
        <taxon>Mollusca</taxon>
        <taxon>Bivalvia</taxon>
        <taxon>Autobranchia</taxon>
        <taxon>Pteriomorphia</taxon>
        <taxon>Mytilida</taxon>
        <taxon>Mytiloidea</taxon>
        <taxon>Mytilidae</taxon>
        <taxon>Mytilinae</taxon>
        <taxon>Mytilus</taxon>
    </lineage>
</organism>
<dbReference type="SUPFAM" id="SSF50969">
    <property type="entry name" value="YVTN repeat-like/Quinoprotein amine dehydrogenase"/>
    <property type="match status" value="1"/>
</dbReference>
<reference evidence="2" key="1">
    <citation type="submission" date="2018-11" db="EMBL/GenBank/DDBJ databases">
        <authorList>
            <person name="Alioto T."/>
            <person name="Alioto T."/>
        </authorList>
    </citation>
    <scope>NUCLEOTIDE SEQUENCE</scope>
</reference>
<dbReference type="EMBL" id="UYJE01005861">
    <property type="protein sequence ID" value="VDI41066.1"/>
    <property type="molecule type" value="Genomic_DNA"/>
</dbReference>
<dbReference type="InterPro" id="IPR011044">
    <property type="entry name" value="Quino_amine_DH_bsu"/>
</dbReference>
<keyword evidence="3" id="KW-1185">Reference proteome</keyword>
<dbReference type="Pfam" id="PF18738">
    <property type="entry name" value="HEPN_DZIP3"/>
    <property type="match status" value="1"/>
</dbReference>
<evidence type="ECO:0000259" key="1">
    <source>
        <dbReference type="Pfam" id="PF18738"/>
    </source>
</evidence>
<evidence type="ECO:0000313" key="2">
    <source>
        <dbReference type="EMBL" id="VDI41066.1"/>
    </source>
</evidence>
<name>A0A8B6EWJ9_MYTGA</name>
<protein>
    <recommendedName>
        <fullName evidence="1">DZIP3-like HEPN domain-containing protein</fullName>
    </recommendedName>
</protein>
<sequence>MDREDQRRYFIVGSVFMEIVTPLFRQKIENDYMKQGFRSFHTFISSQSVIHILFHLRHRNTYCCKDQVHCYNNQALPLNYSQWDLLYKVSPVPGSHNCHCQFLANHVQLNDIDITLGSLILLNCCHLGPHDENVVRKLRQYKNDYLSHNTKGRISETEYNTLWADLESFILQLDPNKEDDLIRIEQRPLDQQLCDKYLTCLLDLHKKLDEMDNKLDHQTELLQEIHDVLRNQTMRNKSIFLRALSSLVKLFRSKPKQPDRFKLGESIFTLHHQLDLKSVVGDDLNGDISDLEMMDNGRIVLCLPNQRRLLICNTYGSQVDSIKVRDNPYSVTAVNNSTVAVTMYYKYCIEMYDINNKSKLKSLSVPRMGLTGITTLNNKLVVCDNRKLLIIDHQKEEVVQSIKIDCSNDSFFYNNKDLDWYRYTDDSNHTISLPSLPRKLTTLQDGSLYVLRNDKSVQHVSSDGKQYETVTTDGLKTELEIIQYNPKQKKLMAMKCNDTLEIFYEKE</sequence>
<accession>A0A8B6EWJ9</accession>
<feature type="domain" description="DZIP3-like HEPN" evidence="1">
    <location>
        <begin position="67"/>
        <end position="197"/>
    </location>
</feature>
<evidence type="ECO:0000313" key="3">
    <source>
        <dbReference type="Proteomes" id="UP000596742"/>
    </source>
</evidence>
<dbReference type="OrthoDB" id="6111971at2759"/>
<dbReference type="AlphaFoldDB" id="A0A8B6EWJ9"/>
<proteinExistence type="predicted"/>
<dbReference type="Proteomes" id="UP000596742">
    <property type="component" value="Unassembled WGS sequence"/>
</dbReference>
<comment type="caution">
    <text evidence="2">The sequence shown here is derived from an EMBL/GenBank/DDBJ whole genome shotgun (WGS) entry which is preliminary data.</text>
</comment>